<comment type="caution">
    <text evidence="3">The sequence shown here is derived from an EMBL/GenBank/DDBJ whole genome shotgun (WGS) entry which is preliminary data.</text>
</comment>
<dbReference type="InterPro" id="IPR040873">
    <property type="entry name" value="SoPB_HTH"/>
</dbReference>
<dbReference type="Gene3D" id="1.10.10.2830">
    <property type="match status" value="1"/>
</dbReference>
<accession>A0A7W6BHI0</accession>
<evidence type="ECO:0000313" key="4">
    <source>
        <dbReference type="Proteomes" id="UP000571950"/>
    </source>
</evidence>
<dbReference type="GO" id="GO:0007059">
    <property type="term" value="P:chromosome segregation"/>
    <property type="evidence" value="ECO:0007669"/>
    <property type="project" value="TreeGrafter"/>
</dbReference>
<dbReference type="GO" id="GO:0005694">
    <property type="term" value="C:chromosome"/>
    <property type="evidence" value="ECO:0007669"/>
    <property type="project" value="TreeGrafter"/>
</dbReference>
<dbReference type="GO" id="GO:0003677">
    <property type="term" value="F:DNA binding"/>
    <property type="evidence" value="ECO:0007669"/>
    <property type="project" value="InterPro"/>
</dbReference>
<evidence type="ECO:0000259" key="2">
    <source>
        <dbReference type="SMART" id="SM00470"/>
    </source>
</evidence>
<dbReference type="InterPro" id="IPR037972">
    <property type="entry name" value="RepB_N"/>
</dbReference>
<feature type="domain" description="ParB-like N-terminal" evidence="2">
    <location>
        <begin position="46"/>
        <end position="147"/>
    </location>
</feature>
<dbReference type="AlphaFoldDB" id="A0A7W6BHI0"/>
<dbReference type="InterPro" id="IPR003115">
    <property type="entry name" value="ParB_N"/>
</dbReference>
<dbReference type="RefSeq" id="WP_246343738.1">
    <property type="nucleotide sequence ID" value="NZ_BSPS01000125.1"/>
</dbReference>
<dbReference type="Pfam" id="PF18090">
    <property type="entry name" value="SoPB_HTH"/>
    <property type="match status" value="1"/>
</dbReference>
<dbReference type="Pfam" id="PF02195">
    <property type="entry name" value="ParB_N"/>
    <property type="match status" value="1"/>
</dbReference>
<keyword evidence="4" id="KW-1185">Reference proteome</keyword>
<name>A0A7W6BHI0_9SPHN</name>
<dbReference type="CDD" id="cd16405">
    <property type="entry name" value="RepB_like_N"/>
    <property type="match status" value="1"/>
</dbReference>
<proteinExistence type="inferred from homology"/>
<dbReference type="InterPro" id="IPR004437">
    <property type="entry name" value="ParB/RepB/Spo0J"/>
</dbReference>
<dbReference type="EMBL" id="JACIDT010000009">
    <property type="protein sequence ID" value="MBB3927018.1"/>
    <property type="molecule type" value="Genomic_DNA"/>
</dbReference>
<organism evidence="3 4">
    <name type="scientific">Sphingobium jiangsuense</name>
    <dbReference type="NCBI Taxonomy" id="870476"/>
    <lineage>
        <taxon>Bacteria</taxon>
        <taxon>Pseudomonadati</taxon>
        <taxon>Pseudomonadota</taxon>
        <taxon>Alphaproteobacteria</taxon>
        <taxon>Sphingomonadales</taxon>
        <taxon>Sphingomonadaceae</taxon>
        <taxon>Sphingobium</taxon>
    </lineage>
</organism>
<dbReference type="InterPro" id="IPR036086">
    <property type="entry name" value="ParB/Sulfiredoxin_sf"/>
</dbReference>
<dbReference type="Proteomes" id="UP000571950">
    <property type="component" value="Unassembled WGS sequence"/>
</dbReference>
<dbReference type="SUPFAM" id="SSF109709">
    <property type="entry name" value="KorB DNA-binding domain-like"/>
    <property type="match status" value="1"/>
</dbReference>
<evidence type="ECO:0000256" key="1">
    <source>
        <dbReference type="ARBA" id="ARBA00006295"/>
    </source>
</evidence>
<gene>
    <name evidence="3" type="ORF">GGR43_002741</name>
</gene>
<evidence type="ECO:0000313" key="3">
    <source>
        <dbReference type="EMBL" id="MBB3927018.1"/>
    </source>
</evidence>
<sequence>MKNILTTLTYEPKLDGPASGQTVELSRLDQRLTGLMQNEGGAQAAIMVRPGECSVWNGNPRQQPGLTPESCRSLIESIASEGGNRIPVLVRLNPSDPEKPYELLVGSRRRYAVDWLNHNGRPELRLSALVVDLSDEEAFRLADIENRERADITELDRARSYQSAVDRFYGGVQSRMAEALNLSNSQLSRLLALAQLPEEVVDAFSTKDELRVRHSEILTPLLRRPETRAAVIAQARLIGREQQDLAARGERMISPGVVIARLKEAASPRAGESAAKIPILAGETRLGTVKPGKDGELQVDLSIAADTDVEEVLALLRAAIAAARAG</sequence>
<dbReference type="SMART" id="SM00470">
    <property type="entry name" value="ParB"/>
    <property type="match status" value="1"/>
</dbReference>
<dbReference type="SUPFAM" id="SSF110849">
    <property type="entry name" value="ParB/Sulfiredoxin"/>
    <property type="match status" value="1"/>
</dbReference>
<dbReference type="PANTHER" id="PTHR33375:SF1">
    <property type="entry name" value="CHROMOSOME-PARTITIONING PROTEIN PARB-RELATED"/>
    <property type="match status" value="1"/>
</dbReference>
<protein>
    <submittedName>
        <fullName evidence="3">ParB family chromosome partitioning protein</fullName>
    </submittedName>
</protein>
<dbReference type="PANTHER" id="PTHR33375">
    <property type="entry name" value="CHROMOSOME-PARTITIONING PROTEIN PARB-RELATED"/>
    <property type="match status" value="1"/>
</dbReference>
<dbReference type="InterPro" id="IPR050336">
    <property type="entry name" value="Chromosome_partition/occlusion"/>
</dbReference>
<comment type="similarity">
    <text evidence="1">Belongs to the ParB family.</text>
</comment>
<dbReference type="NCBIfam" id="TIGR00180">
    <property type="entry name" value="parB_part"/>
    <property type="match status" value="1"/>
</dbReference>
<reference evidence="3 4" key="1">
    <citation type="submission" date="2020-08" db="EMBL/GenBank/DDBJ databases">
        <title>Genomic Encyclopedia of Type Strains, Phase IV (KMG-IV): sequencing the most valuable type-strain genomes for metagenomic binning, comparative biology and taxonomic classification.</title>
        <authorList>
            <person name="Goeker M."/>
        </authorList>
    </citation>
    <scope>NUCLEOTIDE SEQUENCE [LARGE SCALE GENOMIC DNA]</scope>
    <source>
        <strain evidence="3 4">DSM 26189</strain>
    </source>
</reference>